<proteinExistence type="predicted"/>
<evidence type="ECO:0008006" key="3">
    <source>
        <dbReference type="Google" id="ProtNLM"/>
    </source>
</evidence>
<evidence type="ECO:0000313" key="2">
    <source>
        <dbReference type="Proteomes" id="UP001558613"/>
    </source>
</evidence>
<dbReference type="Proteomes" id="UP001558613">
    <property type="component" value="Unassembled WGS sequence"/>
</dbReference>
<evidence type="ECO:0000313" key="1">
    <source>
        <dbReference type="EMBL" id="KAL1261320.1"/>
    </source>
</evidence>
<protein>
    <recommendedName>
        <fullName evidence="3">MATH domain-containing protein</fullName>
    </recommendedName>
</protein>
<keyword evidence="2" id="KW-1185">Reference proteome</keyword>
<accession>A0ABR3M888</accession>
<name>A0ABR3M888_9TELE</name>
<gene>
    <name evidence="1" type="ORF">QQF64_006585</name>
</gene>
<dbReference type="EMBL" id="JAYMGO010000014">
    <property type="protein sequence ID" value="KAL1261320.1"/>
    <property type="molecule type" value="Genomic_DNA"/>
</dbReference>
<reference evidence="1 2" key="1">
    <citation type="submission" date="2023-09" db="EMBL/GenBank/DDBJ databases">
        <authorList>
            <person name="Wang M."/>
        </authorList>
    </citation>
    <scope>NUCLEOTIDE SEQUENCE [LARGE SCALE GENOMIC DNA]</scope>
    <source>
        <strain evidence="1">GT-2023</strain>
        <tissue evidence="1">Liver</tissue>
    </source>
</reference>
<organism evidence="1 2">
    <name type="scientific">Cirrhinus molitorella</name>
    <name type="common">mud carp</name>
    <dbReference type="NCBI Taxonomy" id="172907"/>
    <lineage>
        <taxon>Eukaryota</taxon>
        <taxon>Metazoa</taxon>
        <taxon>Chordata</taxon>
        <taxon>Craniata</taxon>
        <taxon>Vertebrata</taxon>
        <taxon>Euteleostomi</taxon>
        <taxon>Actinopterygii</taxon>
        <taxon>Neopterygii</taxon>
        <taxon>Teleostei</taxon>
        <taxon>Ostariophysi</taxon>
        <taxon>Cypriniformes</taxon>
        <taxon>Cyprinidae</taxon>
        <taxon>Labeoninae</taxon>
        <taxon>Labeonini</taxon>
        <taxon>Cirrhinus</taxon>
    </lineage>
</organism>
<sequence>MRRCKVLRVDRDVSDGNLHRFSSIGRCEWKISLGKSSQTGRHADALGTRNSVSCRCALPWVESDFEAGRPDVSFLCRQAAPPSAFMIYGGFCCQRLRLMTGSSPCFD</sequence>
<comment type="caution">
    <text evidence="1">The sequence shown here is derived from an EMBL/GenBank/DDBJ whole genome shotgun (WGS) entry which is preliminary data.</text>
</comment>